<name>E8R5B9_ISOPI</name>
<evidence type="ECO:0000256" key="1">
    <source>
        <dbReference type="SAM" id="Phobius"/>
    </source>
</evidence>
<evidence type="ECO:0000313" key="3">
    <source>
        <dbReference type="Proteomes" id="UP000008631"/>
    </source>
</evidence>
<reference key="1">
    <citation type="submission" date="2010-11" db="EMBL/GenBank/DDBJ databases">
        <title>The complete sequence of chromosome of Isophaera pallida ATCC 43644.</title>
        <authorList>
            <consortium name="US DOE Joint Genome Institute (JGI-PGF)"/>
            <person name="Lucas S."/>
            <person name="Copeland A."/>
            <person name="Lapidus A."/>
            <person name="Bruce D."/>
            <person name="Goodwin L."/>
            <person name="Pitluck S."/>
            <person name="Kyrpides N."/>
            <person name="Mavromatis K."/>
            <person name="Pagani I."/>
            <person name="Ivanova N."/>
            <person name="Saunders E."/>
            <person name="Brettin T."/>
            <person name="Detter J.C."/>
            <person name="Han C."/>
            <person name="Tapia R."/>
            <person name="Land M."/>
            <person name="Hauser L."/>
            <person name="Markowitz V."/>
            <person name="Cheng J.-F."/>
            <person name="Hugenholtz P."/>
            <person name="Woyke T."/>
            <person name="Wu D."/>
            <person name="Eisen J.A."/>
        </authorList>
    </citation>
    <scope>NUCLEOTIDE SEQUENCE</scope>
    <source>
        <strain>ATCC 43644</strain>
    </source>
</reference>
<evidence type="ECO:0000313" key="2">
    <source>
        <dbReference type="EMBL" id="ADV60660.1"/>
    </source>
</evidence>
<keyword evidence="1" id="KW-0472">Membrane</keyword>
<dbReference type="HOGENOM" id="CLU_803574_0_0_0"/>
<keyword evidence="3" id="KW-1185">Reference proteome</keyword>
<sequence length="345" mass="38638">MRVNPPFGTIGMRSARLSASFLLVISLTTGLGGGIVLGDDRSLMDRVRLEYPQALVKLEDIFSTMRGKGVLTRKLGSGNDEKTLHWDVEFAKRGDMALVRRTWNAKQFSEEQAVIKDVYCKNLDRYVFSLSSAVDNPNLSVTRLGHDVQDFDFCYGVYVKRHAEAAYCVFGLPVRRMMEDASFKITKVSSRVEGDRELLRIDYDYHPKDLILRSGWLEVCPSDRWRIQEYETQLSAEMKGRTIKGVVEYQKDQKTGENLPVRSKIDMTDGIIAFDFQTFSLTPAPEEEEFTLAAFGFPDVEPSGAEGTSNLLGFVGAGVLLLVVAAILKALASRAQQRRPRAGES</sequence>
<dbReference type="AlphaFoldDB" id="E8R5B9"/>
<dbReference type="InParanoid" id="E8R5B9"/>
<organism evidence="2 3">
    <name type="scientific">Isosphaera pallida (strain ATCC 43644 / DSM 9630 / IS1B)</name>
    <dbReference type="NCBI Taxonomy" id="575540"/>
    <lineage>
        <taxon>Bacteria</taxon>
        <taxon>Pseudomonadati</taxon>
        <taxon>Planctomycetota</taxon>
        <taxon>Planctomycetia</taxon>
        <taxon>Isosphaerales</taxon>
        <taxon>Isosphaeraceae</taxon>
        <taxon>Isosphaera</taxon>
    </lineage>
</organism>
<accession>E8R5B9</accession>
<dbReference type="Proteomes" id="UP000008631">
    <property type="component" value="Chromosome"/>
</dbReference>
<protein>
    <submittedName>
        <fullName evidence="2">Uncharacterized protein</fullName>
    </submittedName>
</protein>
<keyword evidence="1" id="KW-0812">Transmembrane</keyword>
<proteinExistence type="predicted"/>
<dbReference type="KEGG" id="ipa:Isop_0063"/>
<feature type="transmembrane region" description="Helical" evidence="1">
    <location>
        <begin position="311"/>
        <end position="332"/>
    </location>
</feature>
<dbReference type="EMBL" id="CP002353">
    <property type="protein sequence ID" value="ADV60660.1"/>
    <property type="molecule type" value="Genomic_DNA"/>
</dbReference>
<keyword evidence="1" id="KW-1133">Transmembrane helix</keyword>
<reference evidence="2 3" key="2">
    <citation type="journal article" date="2011" name="Stand. Genomic Sci.">
        <title>Complete genome sequence of Isosphaera pallida type strain (IS1B).</title>
        <authorList>
            <consortium name="US DOE Joint Genome Institute (JGI-PGF)"/>
            <person name="Goker M."/>
            <person name="Cleland D."/>
            <person name="Saunders E."/>
            <person name="Lapidus A."/>
            <person name="Nolan M."/>
            <person name="Lucas S."/>
            <person name="Hammon N."/>
            <person name="Deshpande S."/>
            <person name="Cheng J.F."/>
            <person name="Tapia R."/>
            <person name="Han C."/>
            <person name="Goodwin L."/>
            <person name="Pitluck S."/>
            <person name="Liolios K."/>
            <person name="Pagani I."/>
            <person name="Ivanova N."/>
            <person name="Mavromatis K."/>
            <person name="Pati A."/>
            <person name="Chen A."/>
            <person name="Palaniappan K."/>
            <person name="Land M."/>
            <person name="Hauser L."/>
            <person name="Chang Y.J."/>
            <person name="Jeffries C.D."/>
            <person name="Detter J.C."/>
            <person name="Beck B."/>
            <person name="Woyke T."/>
            <person name="Bristow J."/>
            <person name="Eisen J.A."/>
            <person name="Markowitz V."/>
            <person name="Hugenholtz P."/>
            <person name="Kyrpides N.C."/>
            <person name="Klenk H.P."/>
        </authorList>
    </citation>
    <scope>NUCLEOTIDE SEQUENCE [LARGE SCALE GENOMIC DNA]</scope>
    <source>
        <strain evidence="3">ATCC 43644 / DSM 9630 / IS1B</strain>
    </source>
</reference>
<gene>
    <name evidence="2" type="ordered locus">Isop_0063</name>
</gene>